<dbReference type="RefSeq" id="WP_006007478.1">
    <property type="nucleotide sequence ID" value="NZ_BAET01000033.1"/>
</dbReference>
<reference evidence="2 3" key="2">
    <citation type="journal article" date="2017" name="Antonie Van Leeuwenhoek">
        <title>Rhizobium rhizosphaerae sp. nov., a novel species isolated from rice rhizosphere.</title>
        <authorList>
            <person name="Zhao J.J."/>
            <person name="Zhang J."/>
            <person name="Zhang R.J."/>
            <person name="Zhang C.W."/>
            <person name="Yin H.Q."/>
            <person name="Zhang X.X."/>
        </authorList>
    </citation>
    <scope>NUCLEOTIDE SEQUENCE [LARGE SCALE GENOMIC DNA]</scope>
    <source>
        <strain evidence="2 3">ACAM 611</strain>
    </source>
</reference>
<dbReference type="STRING" id="56804.BAE46_02620"/>
<gene>
    <name evidence="2" type="ORF">GPUN_2757</name>
</gene>
<comment type="caution">
    <text evidence="2">The sequence shown here is derived from an EMBL/GenBank/DDBJ whole genome shotgun (WGS) entry which is preliminary data.</text>
</comment>
<proteinExistence type="predicted"/>
<sequence length="387" mass="44064">MTSKFDKIRPYNNDDLPSVLSSLVSNKEFIDTLVRFQFANRPAFISPILAFLMKQFVSRKLDKVNTLVDFQRLVEPYMKKMIKNTTTSLSVSGLEGLDISKPCLFISNHRDIALDPAFVNWVLHINGQNTVRIAVGDNLFDKNWVAELLRLNKCFVVERSVEGRREKLNAAKLLSEYMQQSLQVDKQHLWIAQREGRAKDGIDKTNPAIISMLTLHKSKSTEFSEYVNNLRIVPVSISYEFDPCDANKAKELQQSENEGGYEKPDNEDMRSIVNGITGRKGKVHVHFGKLVGSQFSSAKEVATFIDSEILNGYQIFATSKVALDLLNAKQSETNALADSKRTAYNAEYKVAYNYLNNKLMSLNPSEQHKLLQMYANPLLRQQQKRAR</sequence>
<dbReference type="GO" id="GO:0042840">
    <property type="term" value="P:D-glucuronate catabolic process"/>
    <property type="evidence" value="ECO:0007669"/>
    <property type="project" value="TreeGrafter"/>
</dbReference>
<dbReference type="Proteomes" id="UP000053586">
    <property type="component" value="Unassembled WGS sequence"/>
</dbReference>
<dbReference type="OrthoDB" id="1078132at2"/>
<name>H5TEU4_9ALTE</name>
<dbReference type="GO" id="GO:0019698">
    <property type="term" value="P:D-galacturonate catabolic process"/>
    <property type="evidence" value="ECO:0007669"/>
    <property type="project" value="TreeGrafter"/>
</dbReference>
<dbReference type="EMBL" id="BAET01000033">
    <property type="protein sequence ID" value="GAB56871.1"/>
    <property type="molecule type" value="Genomic_DNA"/>
</dbReference>
<dbReference type="PANTHER" id="PTHR30068">
    <property type="entry name" value="URONATE ISOMERASE"/>
    <property type="match status" value="1"/>
</dbReference>
<keyword evidence="2" id="KW-0012">Acyltransferase</keyword>
<dbReference type="SUPFAM" id="SSF69593">
    <property type="entry name" value="Glycerol-3-phosphate (1)-acyltransferase"/>
    <property type="match status" value="1"/>
</dbReference>
<protein>
    <submittedName>
        <fullName evidence="2">Acyltransferase domain protein</fullName>
    </submittedName>
</protein>
<reference evidence="2 3" key="1">
    <citation type="journal article" date="2012" name="J. Bacteriol.">
        <title>Genome sequence of proteorhodopsin-containing sea ice bacterium Glaciecola punicea ACAM 611T.</title>
        <authorList>
            <person name="Qin Q.-L."/>
            <person name="Xie B.-B."/>
            <person name="Shu Y.-L."/>
            <person name="Rong J.-C."/>
            <person name="Zhao D.-L."/>
            <person name="Zhang X.-Y."/>
            <person name="Chen X.-L."/>
            <person name="Zhou B.-C."/>
            <person name="Zhanga Y.-Z."/>
        </authorList>
    </citation>
    <scope>NUCLEOTIDE SEQUENCE [LARGE SCALE GENOMIC DNA]</scope>
    <source>
        <strain evidence="2 3">ACAM 611</strain>
    </source>
</reference>
<dbReference type="Pfam" id="PF01553">
    <property type="entry name" value="Acyltransferase"/>
    <property type="match status" value="1"/>
</dbReference>
<dbReference type="PANTHER" id="PTHR30068:SF3">
    <property type="entry name" value="PHOSPHOLIPID_GLYCEROL ACYLTRANSFERASE DOMAIN-CONTAINING PROTEIN"/>
    <property type="match status" value="1"/>
</dbReference>
<dbReference type="InterPro" id="IPR002123">
    <property type="entry name" value="Plipid/glycerol_acylTrfase"/>
</dbReference>
<accession>H5TEU4</accession>
<feature type="domain" description="Phospholipid/glycerol acyltransferase" evidence="1">
    <location>
        <begin position="90"/>
        <end position="192"/>
    </location>
</feature>
<evidence type="ECO:0000313" key="3">
    <source>
        <dbReference type="Proteomes" id="UP000053586"/>
    </source>
</evidence>
<keyword evidence="3" id="KW-1185">Reference proteome</keyword>
<dbReference type="GO" id="GO:0016746">
    <property type="term" value="F:acyltransferase activity"/>
    <property type="evidence" value="ECO:0007669"/>
    <property type="project" value="UniProtKB-KW"/>
</dbReference>
<evidence type="ECO:0000313" key="2">
    <source>
        <dbReference type="EMBL" id="GAB56871.1"/>
    </source>
</evidence>
<dbReference type="AlphaFoldDB" id="H5TEU4"/>
<organism evidence="2 3">
    <name type="scientific">Glaciecola punicea ACAM 611</name>
    <dbReference type="NCBI Taxonomy" id="1121923"/>
    <lineage>
        <taxon>Bacteria</taxon>
        <taxon>Pseudomonadati</taxon>
        <taxon>Pseudomonadota</taxon>
        <taxon>Gammaproteobacteria</taxon>
        <taxon>Alteromonadales</taxon>
        <taxon>Alteromonadaceae</taxon>
        <taxon>Glaciecola</taxon>
    </lineage>
</organism>
<keyword evidence="2" id="KW-0808">Transferase</keyword>
<evidence type="ECO:0000259" key="1">
    <source>
        <dbReference type="Pfam" id="PF01553"/>
    </source>
</evidence>
<dbReference type="eggNOG" id="COG0204">
    <property type="taxonomic scope" value="Bacteria"/>
</dbReference>